<gene>
    <name evidence="3" type="ORF">Ssi02_71480</name>
</gene>
<evidence type="ECO:0000256" key="1">
    <source>
        <dbReference type="SAM" id="MobiDB-lite"/>
    </source>
</evidence>
<keyword evidence="2" id="KW-0732">Signal</keyword>
<evidence type="ECO:0008006" key="5">
    <source>
        <dbReference type="Google" id="ProtNLM"/>
    </source>
</evidence>
<name>A0A919VBU7_9ACTN</name>
<feature type="region of interest" description="Disordered" evidence="1">
    <location>
        <begin position="149"/>
        <end position="174"/>
    </location>
</feature>
<sequence length="174" mass="18388">MKIRLLLATSISALALTACGATPDVVKVASASGTAAPAPMASSAAPPADKNEAALKFAECMRGQGVDMPDPEPNSPITIQERAGERDKVKKAQEACKQFLQASVGEQGQQAVDPKQRDTLLKLARCMREQGIEMPDPAADGKVEINIPPGTPEQKVKEAHEACRQHSADLPLQP</sequence>
<proteinExistence type="predicted"/>
<dbReference type="AlphaFoldDB" id="A0A919VBU7"/>
<feature type="chain" id="PRO_5039109097" description="Secreted protein" evidence="2">
    <location>
        <begin position="21"/>
        <end position="174"/>
    </location>
</feature>
<feature type="signal peptide" evidence="2">
    <location>
        <begin position="1"/>
        <end position="20"/>
    </location>
</feature>
<dbReference type="PROSITE" id="PS51257">
    <property type="entry name" value="PROKAR_LIPOPROTEIN"/>
    <property type="match status" value="1"/>
</dbReference>
<protein>
    <recommendedName>
        <fullName evidence="5">Secreted protein</fullName>
    </recommendedName>
</protein>
<feature type="compositionally biased region" description="Basic and acidic residues" evidence="1">
    <location>
        <begin position="154"/>
        <end position="167"/>
    </location>
</feature>
<dbReference type="RefSeq" id="WP_204032136.1">
    <property type="nucleotide sequence ID" value="NZ_BOOW01000052.1"/>
</dbReference>
<evidence type="ECO:0000256" key="2">
    <source>
        <dbReference type="SAM" id="SignalP"/>
    </source>
</evidence>
<dbReference type="Proteomes" id="UP000606172">
    <property type="component" value="Unassembled WGS sequence"/>
</dbReference>
<reference evidence="3" key="1">
    <citation type="submission" date="2021-01" db="EMBL/GenBank/DDBJ databases">
        <title>Whole genome shotgun sequence of Sinosporangium siamense NBRC 109515.</title>
        <authorList>
            <person name="Komaki H."/>
            <person name="Tamura T."/>
        </authorList>
    </citation>
    <scope>NUCLEOTIDE SEQUENCE</scope>
    <source>
        <strain evidence="3">NBRC 109515</strain>
    </source>
</reference>
<evidence type="ECO:0000313" key="3">
    <source>
        <dbReference type="EMBL" id="GII96917.1"/>
    </source>
</evidence>
<keyword evidence="4" id="KW-1185">Reference proteome</keyword>
<organism evidence="3 4">
    <name type="scientific">Sinosporangium siamense</name>
    <dbReference type="NCBI Taxonomy" id="1367973"/>
    <lineage>
        <taxon>Bacteria</taxon>
        <taxon>Bacillati</taxon>
        <taxon>Actinomycetota</taxon>
        <taxon>Actinomycetes</taxon>
        <taxon>Streptosporangiales</taxon>
        <taxon>Streptosporangiaceae</taxon>
        <taxon>Sinosporangium</taxon>
    </lineage>
</organism>
<dbReference type="EMBL" id="BOOW01000052">
    <property type="protein sequence ID" value="GII96917.1"/>
    <property type="molecule type" value="Genomic_DNA"/>
</dbReference>
<evidence type="ECO:0000313" key="4">
    <source>
        <dbReference type="Proteomes" id="UP000606172"/>
    </source>
</evidence>
<accession>A0A919VBU7</accession>
<comment type="caution">
    <text evidence="3">The sequence shown here is derived from an EMBL/GenBank/DDBJ whole genome shotgun (WGS) entry which is preliminary data.</text>
</comment>